<dbReference type="SUPFAM" id="SSF53738">
    <property type="entry name" value="Phosphoglucomutase, first 3 domains"/>
    <property type="match status" value="2"/>
</dbReference>
<feature type="domain" description="Alpha-D-phosphohexomutase alpha/beta/alpha" evidence="9">
    <location>
        <begin position="154"/>
        <end position="254"/>
    </location>
</feature>
<keyword evidence="5" id="KW-0460">Magnesium</keyword>
<dbReference type="InterPro" id="IPR005845">
    <property type="entry name" value="A-D-PHexomutase_a/b/a-II"/>
</dbReference>
<feature type="domain" description="Alpha-D-phosphohexomutase alpha/beta/alpha" evidence="10">
    <location>
        <begin position="261"/>
        <end position="366"/>
    </location>
</feature>
<dbReference type="InterPro" id="IPR036900">
    <property type="entry name" value="A-D-PHexomutase_C_sf"/>
</dbReference>
<dbReference type="Gene3D" id="3.30.310.50">
    <property type="entry name" value="Alpha-D-phosphohexomutase, C-terminal domain"/>
    <property type="match status" value="1"/>
</dbReference>
<dbReference type="PANTHER" id="PTHR43771">
    <property type="entry name" value="PHOSPHOMANNOMUTASE"/>
    <property type="match status" value="1"/>
</dbReference>
<keyword evidence="4" id="KW-0479">Metal-binding</keyword>
<comment type="cofactor">
    <cofactor evidence="1">
        <name>Mg(2+)</name>
        <dbReference type="ChEBI" id="CHEBI:18420"/>
    </cofactor>
</comment>
<dbReference type="RefSeq" id="WP_169277714.1">
    <property type="nucleotide sequence ID" value="NZ_JABBCP010000006.1"/>
</dbReference>
<feature type="domain" description="Alpha-D-phosphohexomutase C-terminal" evidence="7">
    <location>
        <begin position="414"/>
        <end position="443"/>
    </location>
</feature>
<dbReference type="GO" id="GO:0016868">
    <property type="term" value="F:intramolecular phosphotransferase activity"/>
    <property type="evidence" value="ECO:0007669"/>
    <property type="project" value="InterPro"/>
</dbReference>
<evidence type="ECO:0000259" key="10">
    <source>
        <dbReference type="Pfam" id="PF02880"/>
    </source>
</evidence>
<dbReference type="PANTHER" id="PTHR43771:SF1">
    <property type="entry name" value="PHOSPHOMANNOMUTASE"/>
    <property type="match status" value="1"/>
</dbReference>
<dbReference type="Pfam" id="PF02878">
    <property type="entry name" value="PGM_PMM_I"/>
    <property type="match status" value="1"/>
</dbReference>
<dbReference type="InterPro" id="IPR005843">
    <property type="entry name" value="A-D-PHexomutase_C"/>
</dbReference>
<evidence type="ECO:0000256" key="6">
    <source>
        <dbReference type="ARBA" id="ARBA00023235"/>
    </source>
</evidence>
<evidence type="ECO:0000256" key="2">
    <source>
        <dbReference type="ARBA" id="ARBA00010231"/>
    </source>
</evidence>
<proteinExistence type="inferred from homology"/>
<name>A0A7X9UCP3_9ACTN</name>
<dbReference type="InterPro" id="IPR005846">
    <property type="entry name" value="A-D-PHexomutase_a/b/a-III"/>
</dbReference>
<dbReference type="Pfam" id="PF02879">
    <property type="entry name" value="PGM_PMM_II"/>
    <property type="match status" value="1"/>
</dbReference>
<dbReference type="Proteomes" id="UP000546970">
    <property type="component" value="Unassembled WGS sequence"/>
</dbReference>
<comment type="caution">
    <text evidence="11">The sequence shown here is derived from an EMBL/GenBank/DDBJ whole genome shotgun (WGS) entry which is preliminary data.</text>
</comment>
<evidence type="ECO:0000313" key="12">
    <source>
        <dbReference type="Proteomes" id="UP000546970"/>
    </source>
</evidence>
<organism evidence="11 12">
    <name type="scientific">Collinsella acetigenes</name>
    <dbReference type="NCBI Taxonomy" id="2713419"/>
    <lineage>
        <taxon>Bacteria</taxon>
        <taxon>Bacillati</taxon>
        <taxon>Actinomycetota</taxon>
        <taxon>Coriobacteriia</taxon>
        <taxon>Coriobacteriales</taxon>
        <taxon>Coriobacteriaceae</taxon>
        <taxon>Collinsella</taxon>
    </lineage>
</organism>
<accession>A0A7X9UCP3</accession>
<evidence type="ECO:0000259" key="9">
    <source>
        <dbReference type="Pfam" id="PF02879"/>
    </source>
</evidence>
<dbReference type="InterPro" id="IPR016055">
    <property type="entry name" value="A-D-PHexomutase_a/b/a-I/II/III"/>
</dbReference>
<evidence type="ECO:0000259" key="8">
    <source>
        <dbReference type="Pfam" id="PF02878"/>
    </source>
</evidence>
<dbReference type="EMBL" id="JABBCP010000006">
    <property type="protein sequence ID" value="NMF56095.1"/>
    <property type="molecule type" value="Genomic_DNA"/>
</dbReference>
<dbReference type="GO" id="GO:0005975">
    <property type="term" value="P:carbohydrate metabolic process"/>
    <property type="evidence" value="ECO:0007669"/>
    <property type="project" value="InterPro"/>
</dbReference>
<reference evidence="11 12" key="1">
    <citation type="submission" date="2020-04" db="EMBL/GenBank/DDBJ databases">
        <title>Collinsella sp. KGMB02528 nov., an anaerobic actinobacterium isolated from human feces.</title>
        <authorList>
            <person name="Han K.-I."/>
            <person name="Eom M.K."/>
            <person name="Kim J.-S."/>
            <person name="Lee K.C."/>
            <person name="Suh M.K."/>
            <person name="Park S.-H."/>
            <person name="Lee J.H."/>
            <person name="Kang S.W."/>
            <person name="Park J.-E."/>
            <person name="Oh B.S."/>
            <person name="Yu S.Y."/>
            <person name="Choi S.-H."/>
            <person name="Lee D.H."/>
            <person name="Yoon H."/>
            <person name="Kim B.-Y."/>
            <person name="Lee J.H."/>
            <person name="Lee J.-S."/>
        </authorList>
    </citation>
    <scope>NUCLEOTIDE SEQUENCE [LARGE SCALE GENOMIC DNA]</scope>
    <source>
        <strain evidence="11 12">KGMB02528</strain>
    </source>
</reference>
<evidence type="ECO:0000256" key="5">
    <source>
        <dbReference type="ARBA" id="ARBA00022842"/>
    </source>
</evidence>
<evidence type="ECO:0000259" key="7">
    <source>
        <dbReference type="Pfam" id="PF00408"/>
    </source>
</evidence>
<dbReference type="GO" id="GO:0046872">
    <property type="term" value="F:metal ion binding"/>
    <property type="evidence" value="ECO:0007669"/>
    <property type="project" value="UniProtKB-KW"/>
</dbReference>
<dbReference type="Pfam" id="PF00408">
    <property type="entry name" value="PGM_PMM_IV"/>
    <property type="match status" value="1"/>
</dbReference>
<comment type="similarity">
    <text evidence="2">Belongs to the phosphohexose mutase family.</text>
</comment>
<dbReference type="InterPro" id="IPR005844">
    <property type="entry name" value="A-D-PHexomutase_a/b/a-I"/>
</dbReference>
<protein>
    <submittedName>
        <fullName evidence="11">Phosphoglucomutase/phosphomannomutase family protein</fullName>
    </submittedName>
</protein>
<gene>
    <name evidence="11" type="ORF">HF320_07115</name>
</gene>
<evidence type="ECO:0000256" key="1">
    <source>
        <dbReference type="ARBA" id="ARBA00001946"/>
    </source>
</evidence>
<evidence type="ECO:0000313" key="11">
    <source>
        <dbReference type="EMBL" id="NMF56095.1"/>
    </source>
</evidence>
<dbReference type="Gene3D" id="3.40.120.10">
    <property type="entry name" value="Alpha-D-Glucose-1,6-Bisphosphate, subunit A, domain 3"/>
    <property type="match status" value="3"/>
</dbReference>
<keyword evidence="3" id="KW-0597">Phosphoprotein</keyword>
<evidence type="ECO:0000256" key="3">
    <source>
        <dbReference type="ARBA" id="ARBA00022553"/>
    </source>
</evidence>
<sequence>MSTIIHFGTGGWYARRDGDFTEENVVRLADAAAQMWSRTDSGAIVYIGYDTREGAEQAARLAGMVVAGAGLVAMISDRYTPTSALSWAIANDPRACGGLMITGSNHSSDYLGIKVRMADGGTGTADVIDALEESIPLEATEARGPLIEKDIVSPYLESLFSNIDTQAIAEAGLQLVYDPMYGSARGYLPAVLGPLGVQTIEIHGTDEPDAQTLRPEPIEPWVDDCERMVLSSKAHAGLICDGDGSRISAVDERGRYIDAHRVFTLVLGHLVKHHGAHGRVAMGLTGSIQTRRMARELGLPLAIKPIGFKYIYEEMVKGGVIIGGEETGGIGFPERFPGRDGLYAHVLLCEMMAKEHKTLGQLIDELDEHYGPVAYARRDIRLQNEEVEMLRTLMPGLNPQNIVGRAPVHVSHRDGLRMEFDDESWLLLRPSGTEPVVRIYAEAGTIELRDEMLEAGTAIVKGEYGGI</sequence>
<feature type="domain" description="Alpha-D-phosphohexomutase alpha/beta/alpha" evidence="8">
    <location>
        <begin position="6"/>
        <end position="135"/>
    </location>
</feature>
<keyword evidence="6" id="KW-0413">Isomerase</keyword>
<dbReference type="SUPFAM" id="SSF55957">
    <property type="entry name" value="Phosphoglucomutase, C-terminal domain"/>
    <property type="match status" value="1"/>
</dbReference>
<dbReference type="AlphaFoldDB" id="A0A7X9UCP3"/>
<dbReference type="Pfam" id="PF02880">
    <property type="entry name" value="PGM_PMM_III"/>
    <property type="match status" value="1"/>
</dbReference>
<keyword evidence="12" id="KW-1185">Reference proteome</keyword>
<evidence type="ECO:0000256" key="4">
    <source>
        <dbReference type="ARBA" id="ARBA00022723"/>
    </source>
</evidence>